<keyword evidence="1" id="KW-1133">Transmembrane helix</keyword>
<proteinExistence type="predicted"/>
<dbReference type="RefSeq" id="WP_093275849.1">
    <property type="nucleotide sequence ID" value="NZ_FNDD01000019.1"/>
</dbReference>
<dbReference type="Proteomes" id="UP000198854">
    <property type="component" value="Unassembled WGS sequence"/>
</dbReference>
<protein>
    <recommendedName>
        <fullName evidence="4">5-bromo-4-chloroindolyl phosphate hydrolysis protein</fullName>
    </recommendedName>
</protein>
<dbReference type="STRING" id="861298.SAMN04488136_11972"/>
<keyword evidence="3" id="KW-1185">Reference proteome</keyword>
<keyword evidence="1" id="KW-0812">Transmembrane</keyword>
<feature type="transmembrane region" description="Helical" evidence="1">
    <location>
        <begin position="52"/>
        <end position="71"/>
    </location>
</feature>
<organism evidence="2 3">
    <name type="scientific">Vibrio xiamenensis</name>
    <dbReference type="NCBI Taxonomy" id="861298"/>
    <lineage>
        <taxon>Bacteria</taxon>
        <taxon>Pseudomonadati</taxon>
        <taxon>Pseudomonadota</taxon>
        <taxon>Gammaproteobacteria</taxon>
        <taxon>Vibrionales</taxon>
        <taxon>Vibrionaceae</taxon>
        <taxon>Vibrio</taxon>
    </lineage>
</organism>
<evidence type="ECO:0000256" key="1">
    <source>
        <dbReference type="SAM" id="Phobius"/>
    </source>
</evidence>
<gene>
    <name evidence="2" type="ORF">SAMN04488136_11972</name>
</gene>
<feature type="transmembrane region" description="Helical" evidence="1">
    <location>
        <begin position="27"/>
        <end position="46"/>
    </location>
</feature>
<accession>A0A1G8DD49</accession>
<reference evidence="2 3" key="1">
    <citation type="submission" date="2016-10" db="EMBL/GenBank/DDBJ databases">
        <authorList>
            <person name="de Groot N.N."/>
        </authorList>
    </citation>
    <scope>NUCLEOTIDE SEQUENCE [LARGE SCALE GENOMIC DNA]</scope>
    <source>
        <strain evidence="2 3">CGMCC 1.10228</strain>
    </source>
</reference>
<sequence length="271" mass="30650">MANLASNPLSERDLKQRLRKETINHPLTLSTFVVGALAGLAAFLFAQYDGVAFLLVAAIFSLLVCGGFTLYRNVIGRHKSMLALIEKVRQETCSRRVQIETSVHDGLSEFKEHQALHQLGQLKDKFSAFTTVLNLQFDSDEMAHKRYLTTAEQLYFSAVDNLRRFMVLRHSINAIDVKHIRQQLKNGESLDQSTRDALTKRLDIYQDAQYDMLHLLSINEQAMTKLDDVSSNLGSIQTREGLGTIGLEHAMQEIHTLISRAEKYDISNQKG</sequence>
<evidence type="ECO:0008006" key="4">
    <source>
        <dbReference type="Google" id="ProtNLM"/>
    </source>
</evidence>
<dbReference type="EMBL" id="FNDD01000019">
    <property type="protein sequence ID" value="SDH55652.1"/>
    <property type="molecule type" value="Genomic_DNA"/>
</dbReference>
<name>A0A1G8DD49_9VIBR</name>
<keyword evidence="1" id="KW-0472">Membrane</keyword>
<evidence type="ECO:0000313" key="3">
    <source>
        <dbReference type="Proteomes" id="UP000198854"/>
    </source>
</evidence>
<evidence type="ECO:0000313" key="2">
    <source>
        <dbReference type="EMBL" id="SDH55652.1"/>
    </source>
</evidence>
<dbReference type="AlphaFoldDB" id="A0A1G8DD49"/>
<dbReference type="OrthoDB" id="983149at2"/>